<name>A0A1C3RF87_9PROT</name>
<dbReference type="EMBL" id="FLYE01000006">
    <property type="protein sequence ID" value="SCA55892.1"/>
    <property type="molecule type" value="Genomic_DNA"/>
</dbReference>
<sequence length="321" mass="36309">MIGAEGAPMFATSSPVQSSGKTTLIQLVSYLVQGSGLAVNQWPKNDEEMGKKLLSILTGGEAIVLFDNLPEAVRIESNKLASACTAPKYRDRKLGENIEIEVPTNVLWCFSGNNIQPVGDFNTRMMNIYLDPNCEDPDRRSFSRSDLEGWCSTNRAKFFYHSLMILMGHKQLDNEISCQTTRFKEWDSQIRKPMLWAGAPDTAELLDRNKAEDPLKAGRAELLEKWFNTYGKQAVPLKTVLTDCKQYNSQAQTEGLQTAISDLVPHDQLTSRSFASLLQKFVNQWIGDYRLQIERNTTKSKRSLKWSVECKSYDQGLNDDF</sequence>
<organism evidence="1 2">
    <name type="scientific">Candidatus Terasakiella magnetica</name>
    <dbReference type="NCBI Taxonomy" id="1867952"/>
    <lineage>
        <taxon>Bacteria</taxon>
        <taxon>Pseudomonadati</taxon>
        <taxon>Pseudomonadota</taxon>
        <taxon>Alphaproteobacteria</taxon>
        <taxon>Rhodospirillales</taxon>
        <taxon>Terasakiellaceae</taxon>
        <taxon>Terasakiella</taxon>
    </lineage>
</organism>
<accession>A0A1C3RF87</accession>
<gene>
    <name evidence="1" type="ORF">MTBPR1_140010</name>
</gene>
<dbReference type="AlphaFoldDB" id="A0A1C3RF87"/>
<dbReference type="Proteomes" id="UP000231658">
    <property type="component" value="Unassembled WGS sequence"/>
</dbReference>
<evidence type="ECO:0000313" key="2">
    <source>
        <dbReference type="Proteomes" id="UP000231658"/>
    </source>
</evidence>
<evidence type="ECO:0000313" key="1">
    <source>
        <dbReference type="EMBL" id="SCA55892.1"/>
    </source>
</evidence>
<keyword evidence="2" id="KW-1185">Reference proteome</keyword>
<dbReference type="RefSeq" id="WP_069186596.1">
    <property type="nucleotide sequence ID" value="NZ_FLYE01000006.1"/>
</dbReference>
<reference evidence="1 2" key="1">
    <citation type="submission" date="2016-07" db="EMBL/GenBank/DDBJ databases">
        <authorList>
            <person name="Lefevre C.T."/>
        </authorList>
    </citation>
    <scope>NUCLEOTIDE SEQUENCE [LARGE SCALE GENOMIC DNA]</scope>
    <source>
        <strain evidence="1">PR1</strain>
    </source>
</reference>
<evidence type="ECO:0008006" key="3">
    <source>
        <dbReference type="Google" id="ProtNLM"/>
    </source>
</evidence>
<proteinExistence type="predicted"/>
<protein>
    <recommendedName>
        <fullName evidence="3">SF3 helicase domain-containing protein</fullName>
    </recommendedName>
</protein>
<dbReference type="STRING" id="1867952.MTBPR1_140010"/>
<dbReference type="OrthoDB" id="123525at2"/>